<keyword evidence="3" id="KW-1185">Reference proteome</keyword>
<keyword evidence="1" id="KW-1133">Transmembrane helix</keyword>
<dbReference type="RefSeq" id="XP_069209288.1">
    <property type="nucleotide sequence ID" value="XM_069351870.1"/>
</dbReference>
<feature type="transmembrane region" description="Helical" evidence="1">
    <location>
        <begin position="158"/>
        <end position="180"/>
    </location>
</feature>
<protein>
    <submittedName>
        <fullName evidence="2">Uncharacterized protein</fullName>
    </submittedName>
</protein>
<feature type="transmembrane region" description="Helical" evidence="1">
    <location>
        <begin position="215"/>
        <end position="233"/>
    </location>
</feature>
<feature type="transmembrane region" description="Helical" evidence="1">
    <location>
        <begin position="6"/>
        <end position="28"/>
    </location>
</feature>
<evidence type="ECO:0000313" key="2">
    <source>
        <dbReference type="EMBL" id="KAL1409344.1"/>
    </source>
</evidence>
<accession>A0ABR3Q3N4</accession>
<dbReference type="EMBL" id="JBBXJM010000003">
    <property type="protein sequence ID" value="KAL1409344.1"/>
    <property type="molecule type" value="Genomic_DNA"/>
</dbReference>
<sequence length="235" mass="24435">MLSVSTLTAIAVAVGIEYLLIGVWDLLAPRSAARFLGFSAPKEADNDPVPTLVPMLGARDLTIGAALVVLAHDGATHALGVVVLCASALNFVDAVAVGRRSGWGILPHPTLTAAAVAAGVVYLVRGIWEIVEPASAARALLGLLLPPTNNQNTDPVPALVSIIGAHDLTIGILILFFAYAGQPMALGTVLVCTLPCNYLDAGAVDRHRSPRGRTAWWLFAMALLYVGFSLLIASA</sequence>
<feature type="transmembrane region" description="Helical" evidence="1">
    <location>
        <begin position="110"/>
        <end position="128"/>
    </location>
</feature>
<keyword evidence="1" id="KW-0472">Membrane</keyword>
<gene>
    <name evidence="2" type="ORF">Q8F55_003326</name>
</gene>
<feature type="transmembrane region" description="Helical" evidence="1">
    <location>
        <begin position="77"/>
        <end position="98"/>
    </location>
</feature>
<dbReference type="GeneID" id="95984369"/>
<proteinExistence type="predicted"/>
<evidence type="ECO:0000313" key="3">
    <source>
        <dbReference type="Proteomes" id="UP001565368"/>
    </source>
</evidence>
<organism evidence="2 3">
    <name type="scientific">Vanrija albida</name>
    <dbReference type="NCBI Taxonomy" id="181172"/>
    <lineage>
        <taxon>Eukaryota</taxon>
        <taxon>Fungi</taxon>
        <taxon>Dikarya</taxon>
        <taxon>Basidiomycota</taxon>
        <taxon>Agaricomycotina</taxon>
        <taxon>Tremellomycetes</taxon>
        <taxon>Trichosporonales</taxon>
        <taxon>Trichosporonaceae</taxon>
        <taxon>Vanrija</taxon>
    </lineage>
</organism>
<dbReference type="InterPro" id="IPR025363">
    <property type="entry name" value="DUF4267"/>
</dbReference>
<dbReference type="Proteomes" id="UP001565368">
    <property type="component" value="Unassembled WGS sequence"/>
</dbReference>
<name>A0ABR3Q3N4_9TREE</name>
<keyword evidence="1" id="KW-0812">Transmembrane</keyword>
<comment type="caution">
    <text evidence="2">The sequence shown here is derived from an EMBL/GenBank/DDBJ whole genome shotgun (WGS) entry which is preliminary data.</text>
</comment>
<feature type="transmembrane region" description="Helical" evidence="1">
    <location>
        <begin position="49"/>
        <end position="71"/>
    </location>
</feature>
<evidence type="ECO:0000256" key="1">
    <source>
        <dbReference type="SAM" id="Phobius"/>
    </source>
</evidence>
<reference evidence="2 3" key="1">
    <citation type="submission" date="2023-08" db="EMBL/GenBank/DDBJ databases">
        <title>Annotated Genome Sequence of Vanrija albida AlHP1.</title>
        <authorList>
            <person name="Herzog R."/>
        </authorList>
    </citation>
    <scope>NUCLEOTIDE SEQUENCE [LARGE SCALE GENOMIC DNA]</scope>
    <source>
        <strain evidence="2 3">AlHP1</strain>
    </source>
</reference>
<dbReference type="Pfam" id="PF14087">
    <property type="entry name" value="DUF4267"/>
    <property type="match status" value="1"/>
</dbReference>